<reference evidence="2 3" key="1">
    <citation type="submission" date="2018-10" db="EMBL/GenBank/DDBJ databases">
        <title>Draft genome of Mycobacterium hodleri strain B.</title>
        <authorList>
            <person name="Amande T.J."/>
            <person name="Mcgenity T.J."/>
        </authorList>
    </citation>
    <scope>NUCLEOTIDE SEQUENCE [LARGE SCALE GENOMIC DNA]</scope>
    <source>
        <strain evidence="2 3">B</strain>
    </source>
</reference>
<keyword evidence="2" id="KW-0418">Kinase</keyword>
<gene>
    <name evidence="2" type="ORF">D8S82_07610</name>
</gene>
<dbReference type="GO" id="GO:0005886">
    <property type="term" value="C:plasma membrane"/>
    <property type="evidence" value="ECO:0007669"/>
    <property type="project" value="TreeGrafter"/>
</dbReference>
<evidence type="ECO:0000313" key="2">
    <source>
        <dbReference type="EMBL" id="TQR87335.1"/>
    </source>
</evidence>
<dbReference type="AlphaFoldDB" id="A0A544W533"/>
<dbReference type="GO" id="GO:0004713">
    <property type="term" value="F:protein tyrosine kinase activity"/>
    <property type="evidence" value="ECO:0007669"/>
    <property type="project" value="TreeGrafter"/>
</dbReference>
<keyword evidence="1" id="KW-0812">Transmembrane</keyword>
<dbReference type="PANTHER" id="PTHR32309">
    <property type="entry name" value="TYROSINE-PROTEIN KINASE"/>
    <property type="match status" value="1"/>
</dbReference>
<protein>
    <submittedName>
        <fullName evidence="2">Protein tyrosine kinase</fullName>
    </submittedName>
</protein>
<organism evidence="2 3">
    <name type="scientific">Mycolicibacterium hodleri</name>
    <dbReference type="NCBI Taxonomy" id="49897"/>
    <lineage>
        <taxon>Bacteria</taxon>
        <taxon>Bacillati</taxon>
        <taxon>Actinomycetota</taxon>
        <taxon>Actinomycetes</taxon>
        <taxon>Mycobacteriales</taxon>
        <taxon>Mycobacteriaceae</taxon>
        <taxon>Mycolicibacterium</taxon>
    </lineage>
</organism>
<dbReference type="Proteomes" id="UP000315759">
    <property type="component" value="Unassembled WGS sequence"/>
</dbReference>
<evidence type="ECO:0000313" key="3">
    <source>
        <dbReference type="Proteomes" id="UP000315759"/>
    </source>
</evidence>
<feature type="transmembrane region" description="Helical" evidence="1">
    <location>
        <begin position="173"/>
        <end position="193"/>
    </location>
</feature>
<dbReference type="PANTHER" id="PTHR32309:SF13">
    <property type="entry name" value="FERRIC ENTEROBACTIN TRANSPORT PROTEIN FEPE"/>
    <property type="match status" value="1"/>
</dbReference>
<dbReference type="InterPro" id="IPR050445">
    <property type="entry name" value="Bact_polysacc_biosynth/exp"/>
</dbReference>
<sequence>MTLRKFVRSVRQFRLTFLIVAAAVFVVGITSILLLPGRYVSSTRLLVSVEGSTTASAYQNDSVATRRVASYLPLLTSGVVTQRVIDKLALPLSPSELADEISVANVPPKTSLIDIQVIDASPDRAKRIADTLANEFITYAASIETPTGEDSHKVEVKVVTPAAEGRENRMLPVLLGVLAGMVALLLASVAVWVRAAREPAGSSDPVTTD</sequence>
<keyword evidence="3" id="KW-1185">Reference proteome</keyword>
<keyword evidence="1" id="KW-1133">Transmembrane helix</keyword>
<dbReference type="EMBL" id="VIFX01000007">
    <property type="protein sequence ID" value="TQR87335.1"/>
    <property type="molecule type" value="Genomic_DNA"/>
</dbReference>
<name>A0A544W533_9MYCO</name>
<keyword evidence="2" id="KW-0808">Transferase</keyword>
<accession>A0A544W533</accession>
<feature type="transmembrane region" description="Helical" evidence="1">
    <location>
        <begin position="15"/>
        <end position="35"/>
    </location>
</feature>
<comment type="caution">
    <text evidence="2">The sequence shown here is derived from an EMBL/GenBank/DDBJ whole genome shotgun (WGS) entry which is preliminary data.</text>
</comment>
<evidence type="ECO:0000256" key="1">
    <source>
        <dbReference type="SAM" id="Phobius"/>
    </source>
</evidence>
<keyword evidence="1" id="KW-0472">Membrane</keyword>
<proteinExistence type="predicted"/>